<accession>A0A6P0GJ43</accession>
<dbReference type="AlphaFoldDB" id="A0A6P0GJ43"/>
<protein>
    <submittedName>
        <fullName evidence="2">Uncharacterized protein</fullName>
    </submittedName>
</protein>
<dbReference type="Proteomes" id="UP000471126">
    <property type="component" value="Unassembled WGS sequence"/>
</dbReference>
<feature type="region of interest" description="Disordered" evidence="1">
    <location>
        <begin position="16"/>
        <end position="87"/>
    </location>
</feature>
<proteinExistence type="predicted"/>
<organism evidence="2 3">
    <name type="scientific">Geodermatophilus normandii</name>
    <dbReference type="NCBI Taxonomy" id="1137989"/>
    <lineage>
        <taxon>Bacteria</taxon>
        <taxon>Bacillati</taxon>
        <taxon>Actinomycetota</taxon>
        <taxon>Actinomycetes</taxon>
        <taxon>Geodermatophilales</taxon>
        <taxon>Geodermatophilaceae</taxon>
        <taxon>Geodermatophilus</taxon>
    </lineage>
</organism>
<evidence type="ECO:0000256" key="1">
    <source>
        <dbReference type="SAM" id="MobiDB-lite"/>
    </source>
</evidence>
<reference evidence="2 3" key="1">
    <citation type="submission" date="2019-12" db="EMBL/GenBank/DDBJ databases">
        <title>WGS of CPCC 203550 I12A-02606.</title>
        <authorList>
            <person name="Jiang Z."/>
        </authorList>
    </citation>
    <scope>NUCLEOTIDE SEQUENCE [LARGE SCALE GENOMIC DNA]</scope>
    <source>
        <strain evidence="2 3">I12A-02606</strain>
    </source>
</reference>
<gene>
    <name evidence="2" type="ORF">GCU54_14935</name>
</gene>
<feature type="compositionally biased region" description="Basic and acidic residues" evidence="1">
    <location>
        <begin position="60"/>
        <end position="74"/>
    </location>
</feature>
<name>A0A6P0GJ43_9ACTN</name>
<comment type="caution">
    <text evidence="2">The sequence shown here is derived from an EMBL/GenBank/DDBJ whole genome shotgun (WGS) entry which is preliminary data.</text>
</comment>
<dbReference type="EMBL" id="JAAGWE010000026">
    <property type="protein sequence ID" value="NEM07297.1"/>
    <property type="molecule type" value="Genomic_DNA"/>
</dbReference>
<feature type="region of interest" description="Disordered" evidence="1">
    <location>
        <begin position="291"/>
        <end position="311"/>
    </location>
</feature>
<evidence type="ECO:0000313" key="3">
    <source>
        <dbReference type="Proteomes" id="UP000471126"/>
    </source>
</evidence>
<sequence>MGRPFGVESERWHVIARPSYGGEREPDSHPTPGLPTLVQSARELPPQVAPRSSPGVVRPRGTDHHPETDPDHRGGGTAAVQTAGRTAPDGRWVVEAVRAAPPDTVAALVPARFAAYARVFHPAVRYDGDDDVHVRWDEVAAANGTTAHRLMQWPGITGSWDYLGEADQPGLWNDAPAEGHLVAHVARELAAVLEEQTTTPGECWFGWDDGGAADLPRLRLPRADLLLTRGPVQRAATNFAPEPREQSAALWWPADRAWCVVTDPALTTTYVGAGVAAVDALLATRLEVAPAGPRDPVTPDCDPVNPVAPHA</sequence>
<evidence type="ECO:0000313" key="2">
    <source>
        <dbReference type="EMBL" id="NEM07297.1"/>
    </source>
</evidence>